<geneLocation type="plasmid" evidence="3 4">
    <name>pACIX905</name>
</geneLocation>
<gene>
    <name evidence="3" type="ordered locus">AciX9_4669</name>
</gene>
<keyword evidence="2" id="KW-0472">Membrane</keyword>
<proteinExistence type="predicted"/>
<evidence type="ECO:0000313" key="4">
    <source>
        <dbReference type="Proteomes" id="UP000000343"/>
    </source>
</evidence>
<keyword evidence="3" id="KW-0614">Plasmid</keyword>
<sequence>MLFVTIESEITMVALMTLFLAASFFGNKPSRNAVTEQSIVSDKSVQAKQPDIVDLPIVPSGASRVWLDTARNHYRCSYERQYGKSKTGEYLTEKEARDKGARPFNKRGCPSR</sequence>
<organism evidence="4">
    <name type="scientific">Granulicella tundricola (strain ATCC BAA-1859 / DSM 23138 / MP5ACTX9)</name>
    <dbReference type="NCBI Taxonomy" id="1198114"/>
    <lineage>
        <taxon>Bacteria</taxon>
        <taxon>Pseudomonadati</taxon>
        <taxon>Acidobacteriota</taxon>
        <taxon>Terriglobia</taxon>
        <taxon>Terriglobales</taxon>
        <taxon>Acidobacteriaceae</taxon>
        <taxon>Granulicella</taxon>
    </lineage>
</organism>
<reference evidence="4" key="1">
    <citation type="submission" date="2011-01" db="EMBL/GenBank/DDBJ databases">
        <title>Complete sequence of plasmid5 of Acidobacterium sp. MP5ACTX9.</title>
        <authorList>
            <consortium name="US DOE Joint Genome Institute"/>
            <person name="Lucas S."/>
            <person name="Copeland A."/>
            <person name="Lapidus A."/>
            <person name="Cheng J.-F."/>
            <person name="Goodwin L."/>
            <person name="Pitluck S."/>
            <person name="Teshima H."/>
            <person name="Detter J.C."/>
            <person name="Han C."/>
            <person name="Tapia R."/>
            <person name="Land M."/>
            <person name="Hauser L."/>
            <person name="Kyrpides N."/>
            <person name="Ivanova N."/>
            <person name="Ovchinnikova G."/>
            <person name="Pagani I."/>
            <person name="Rawat S.R."/>
            <person name="Mannisto M."/>
            <person name="Haggblom M.M."/>
            <person name="Woyke T."/>
        </authorList>
    </citation>
    <scope>NUCLEOTIDE SEQUENCE [LARGE SCALE GENOMIC DNA]</scope>
    <source>
        <strain evidence="4">MP5ACTX9</strain>
        <plasmid evidence="4">Plasmid pACIX905</plasmid>
    </source>
</reference>
<dbReference type="AlphaFoldDB" id="E8X815"/>
<accession>E8X815</accession>
<dbReference type="OrthoDB" id="8781863at2"/>
<feature type="region of interest" description="Disordered" evidence="1">
    <location>
        <begin position="89"/>
        <end position="112"/>
    </location>
</feature>
<evidence type="ECO:0000313" key="3">
    <source>
        <dbReference type="EMBL" id="ADW71599.1"/>
    </source>
</evidence>
<protein>
    <submittedName>
        <fullName evidence="3">Uncharacterized protein</fullName>
    </submittedName>
</protein>
<keyword evidence="4" id="KW-1185">Reference proteome</keyword>
<dbReference type="RefSeq" id="WP_013573318.1">
    <property type="nucleotide sequence ID" value="NC_015060.1"/>
</dbReference>
<evidence type="ECO:0000256" key="2">
    <source>
        <dbReference type="SAM" id="Phobius"/>
    </source>
</evidence>
<dbReference type="KEGG" id="acm:AciX9_4669"/>
<evidence type="ECO:0000256" key="1">
    <source>
        <dbReference type="SAM" id="MobiDB-lite"/>
    </source>
</evidence>
<dbReference type="HOGENOM" id="CLU_2142378_0_0_0"/>
<name>E8X815_GRATM</name>
<keyword evidence="2" id="KW-0812">Transmembrane</keyword>
<feature type="compositionally biased region" description="Basic and acidic residues" evidence="1">
    <location>
        <begin position="91"/>
        <end position="101"/>
    </location>
</feature>
<keyword evidence="2" id="KW-1133">Transmembrane helix</keyword>
<dbReference type="Proteomes" id="UP000000343">
    <property type="component" value="Plasmid pACIX905"/>
</dbReference>
<feature type="transmembrane region" description="Helical" evidence="2">
    <location>
        <begin position="6"/>
        <end position="25"/>
    </location>
</feature>
<dbReference type="EMBL" id="CP002485">
    <property type="protein sequence ID" value="ADW71599.1"/>
    <property type="molecule type" value="Genomic_DNA"/>
</dbReference>